<dbReference type="EMBL" id="CP061839">
    <property type="protein sequence ID" value="QOW61705.1"/>
    <property type="molecule type" value="Genomic_DNA"/>
</dbReference>
<dbReference type="Proteomes" id="UP000593915">
    <property type="component" value="Chromosome"/>
</dbReference>
<evidence type="ECO:0000259" key="1">
    <source>
        <dbReference type="PROSITE" id="PS50844"/>
    </source>
</evidence>
<dbReference type="SUPFAM" id="SSF51269">
    <property type="entry name" value="AFP III-like domain"/>
    <property type="match status" value="1"/>
</dbReference>
<evidence type="ECO:0000313" key="2">
    <source>
        <dbReference type="EMBL" id="QOW61705.1"/>
    </source>
</evidence>
<sequence>MTKNKTFIIAEAGVNHNGKLELALQLCDAAKEAGADAVKFQTWKTEAIITRTVAQAEYQIENTGKTISQFDMLKALELSYSDFTKIKSYCDSIGILFLSTADERESLDFLLELGMPAVKIGSGEITNIPFLRYAGSRKKPVILSTGMSSLAEVDVAYRTLKDAGASNITLLHCTTNYPCPMNAVNLTAMQTLHAAFKCPVGYSDHTVGDEVAIAAIALGASVIEKHFTLDVTMQGPDHAASTNPKDFTAMVQKIRNIEKALGIGIKLPSQSETKISEVVLKRIVAKKKISCGEKFSDDNITVKRSSDGVSASLWDTVIGLSAKKDFAEDEGIEL</sequence>
<organism evidence="2 3">
    <name type="scientific">Treponema pedis</name>
    <dbReference type="NCBI Taxonomy" id="409322"/>
    <lineage>
        <taxon>Bacteria</taxon>
        <taxon>Pseudomonadati</taxon>
        <taxon>Spirochaetota</taxon>
        <taxon>Spirochaetia</taxon>
        <taxon>Spirochaetales</taxon>
        <taxon>Treponemataceae</taxon>
        <taxon>Treponema</taxon>
    </lineage>
</organism>
<dbReference type="Gene3D" id="3.20.20.70">
    <property type="entry name" value="Aldolase class I"/>
    <property type="match status" value="1"/>
</dbReference>
<dbReference type="InterPro" id="IPR020007">
    <property type="entry name" value="NeuB/NeuA"/>
</dbReference>
<dbReference type="GO" id="GO:0016051">
    <property type="term" value="P:carbohydrate biosynthetic process"/>
    <property type="evidence" value="ECO:0007669"/>
    <property type="project" value="InterPro"/>
</dbReference>
<dbReference type="GO" id="GO:0047444">
    <property type="term" value="F:N-acylneuraminate-9-phosphate synthase activity"/>
    <property type="evidence" value="ECO:0007669"/>
    <property type="project" value="TreeGrafter"/>
</dbReference>
<dbReference type="PANTHER" id="PTHR42966">
    <property type="entry name" value="N-ACETYLNEURAMINATE SYNTHASE"/>
    <property type="match status" value="1"/>
</dbReference>
<protein>
    <submittedName>
        <fullName evidence="2">N-acetylneuraminate synthase</fullName>
        <ecNumber evidence="2">2.5.1.56</ecNumber>
    </submittedName>
</protein>
<dbReference type="InterPro" id="IPR057736">
    <property type="entry name" value="SAF_PseI/NeuA/NeuB"/>
</dbReference>
<accession>A0A7S6WQZ8</accession>
<dbReference type="AlphaFoldDB" id="A0A7S6WQZ8"/>
<gene>
    <name evidence="2" type="primary">neuB</name>
    <name evidence="2" type="ORF">IFE08_04860</name>
</gene>
<dbReference type="RefSeq" id="WP_194077203.1">
    <property type="nucleotide sequence ID" value="NZ_CP061839.1"/>
</dbReference>
<dbReference type="GO" id="GO:0050462">
    <property type="term" value="F:N-acetylneuraminate synthase activity"/>
    <property type="evidence" value="ECO:0007669"/>
    <property type="project" value="UniProtKB-EC"/>
</dbReference>
<dbReference type="EC" id="2.5.1.56" evidence="2"/>
<dbReference type="NCBIfam" id="TIGR03569">
    <property type="entry name" value="NeuB_NnaB"/>
    <property type="match status" value="1"/>
</dbReference>
<dbReference type="Pfam" id="PF08666">
    <property type="entry name" value="SAF"/>
    <property type="match status" value="1"/>
</dbReference>
<dbReference type="PROSITE" id="PS50844">
    <property type="entry name" value="AFP_LIKE"/>
    <property type="match status" value="1"/>
</dbReference>
<reference evidence="2 3" key="1">
    <citation type="submission" date="2020-09" db="EMBL/GenBank/DDBJ databases">
        <title>Characterization of Treponema spp. from bovine digital dermatitis in Korea.</title>
        <authorList>
            <person name="Espiritu H.M."/>
            <person name="Cho Y.I."/>
            <person name="Mamuad L."/>
        </authorList>
    </citation>
    <scope>NUCLEOTIDE SEQUENCE [LARGE SCALE GENOMIC DNA]</scope>
    <source>
        <strain evidence="2 3">KS1</strain>
    </source>
</reference>
<dbReference type="InterPro" id="IPR036732">
    <property type="entry name" value="AFP_Neu5c_C_sf"/>
</dbReference>
<dbReference type="InterPro" id="IPR006190">
    <property type="entry name" value="SAF_AFP_Neu5Ac"/>
</dbReference>
<feature type="domain" description="AFP-like" evidence="1">
    <location>
        <begin position="282"/>
        <end position="334"/>
    </location>
</feature>
<dbReference type="InterPro" id="IPR013132">
    <property type="entry name" value="PseI/NeuA/B-like_N"/>
</dbReference>
<dbReference type="InterPro" id="IPR013785">
    <property type="entry name" value="Aldolase_TIM"/>
</dbReference>
<evidence type="ECO:0000313" key="3">
    <source>
        <dbReference type="Proteomes" id="UP000593915"/>
    </source>
</evidence>
<dbReference type="PANTHER" id="PTHR42966:SF1">
    <property type="entry name" value="SIALIC ACID SYNTHASE"/>
    <property type="match status" value="1"/>
</dbReference>
<dbReference type="InterPro" id="IPR013974">
    <property type="entry name" value="SAF"/>
</dbReference>
<name>A0A7S6WQZ8_9SPIR</name>
<proteinExistence type="predicted"/>
<dbReference type="Pfam" id="PF03102">
    <property type="entry name" value="NeuB"/>
    <property type="match status" value="1"/>
</dbReference>
<dbReference type="InterPro" id="IPR051690">
    <property type="entry name" value="PseI-like"/>
</dbReference>
<keyword evidence="2" id="KW-0808">Transferase</keyword>
<dbReference type="CDD" id="cd11615">
    <property type="entry name" value="SAF_NeuB_like"/>
    <property type="match status" value="1"/>
</dbReference>
<dbReference type="SUPFAM" id="SSF51569">
    <property type="entry name" value="Aldolase"/>
    <property type="match status" value="1"/>
</dbReference>
<dbReference type="Gene3D" id="3.90.1210.10">
    <property type="entry name" value="Antifreeze-like/N-acetylneuraminic acid synthase C-terminal domain"/>
    <property type="match status" value="1"/>
</dbReference>